<comment type="caution">
    <text evidence="9">The sequence shown here is derived from an EMBL/GenBank/DDBJ whole genome shotgun (WGS) entry which is preliminary data.</text>
</comment>
<feature type="transmembrane region" description="Helical" evidence="8">
    <location>
        <begin position="43"/>
        <end position="68"/>
    </location>
</feature>
<evidence type="ECO:0000256" key="7">
    <source>
        <dbReference type="ARBA" id="ARBA00023136"/>
    </source>
</evidence>
<gene>
    <name evidence="9" type="ORF">P250_02794</name>
</gene>
<name>A0AAD3G4B7_FRATT</name>
<protein>
    <recommendedName>
        <fullName evidence="11">Peptide transporter</fullName>
    </recommendedName>
</protein>
<dbReference type="InterPro" id="IPR050171">
    <property type="entry name" value="MFS_Transporters"/>
</dbReference>
<feature type="transmembrane region" description="Helical" evidence="8">
    <location>
        <begin position="117"/>
        <end position="136"/>
    </location>
</feature>
<feature type="transmembrane region" description="Helical" evidence="8">
    <location>
        <begin position="450"/>
        <end position="469"/>
    </location>
</feature>
<dbReference type="GO" id="GO:0005886">
    <property type="term" value="C:plasma membrane"/>
    <property type="evidence" value="ECO:0007669"/>
    <property type="project" value="UniProtKB-SubCell"/>
</dbReference>
<feature type="transmembrane region" description="Helical" evidence="8">
    <location>
        <begin position="277"/>
        <end position="297"/>
    </location>
</feature>
<evidence type="ECO:0000256" key="3">
    <source>
        <dbReference type="ARBA" id="ARBA00022475"/>
    </source>
</evidence>
<dbReference type="AlphaFoldDB" id="A0AAD3G4B7"/>
<evidence type="ECO:0000313" key="10">
    <source>
        <dbReference type="Proteomes" id="UP000023806"/>
    </source>
</evidence>
<feature type="transmembrane region" description="Helical" evidence="8">
    <location>
        <begin position="349"/>
        <end position="370"/>
    </location>
</feature>
<dbReference type="CDD" id="cd17346">
    <property type="entry name" value="MFS_DtpA_like"/>
    <property type="match status" value="1"/>
</dbReference>
<feature type="transmembrane region" description="Helical" evidence="8">
    <location>
        <begin position="204"/>
        <end position="224"/>
    </location>
</feature>
<evidence type="ECO:0000256" key="6">
    <source>
        <dbReference type="ARBA" id="ARBA00022989"/>
    </source>
</evidence>
<feature type="transmembrane region" description="Helical" evidence="8">
    <location>
        <begin position="181"/>
        <end position="198"/>
    </location>
</feature>
<sequence>MFKQSTIVLKSTKFAKFLFLSRKKDISIKLNTMFKDLKSKQSFTIVAITFWGQFATYSFNAILILYLTRSVLDYGIGFSESHAYSFQGIYKAMNYAIIMFGGYIADRYLGLRRSIFWGSLLLAFAYLAVFLSGFMVHFSDEFFIFAFALVPVCGSLQLGTASAMVSKIYSDNPVHAKSGMTMFYISINLGSLLAYLVAPSLIGYQFGALAVLSVVFIGKLLAIINFSYRYKIYDNVVDEIDKKPMTSIAKKVVLGYLAIVYVFTVICYHYPDYANVVVAVISMFCLLLFLLRTIFFLKDDVHIKQIVGLILIVVAVVFFVIYNQMESTLVMAAKNNSDLLMFGFKVNAASYQIVNPILIIFGGMLLIRIYPMFPRFYIPYQFAVGVLLAAAGLFIMYYGFSIDNNGIVSGNYITLSYVLISISELFVSAIGLSMIGIYCDSKTIGFAMEAWYISSSMANSITGLLNQVVALPKDGVSALESANMYKTYFFDTSLSVMLIGILVLILAYFLIKFMKIRNIDFV</sequence>
<feature type="transmembrane region" description="Helical" evidence="8">
    <location>
        <begin position="142"/>
        <end position="169"/>
    </location>
</feature>
<dbReference type="Proteomes" id="UP000023806">
    <property type="component" value="Unassembled WGS sequence"/>
</dbReference>
<evidence type="ECO:0000313" key="9">
    <source>
        <dbReference type="EMBL" id="EZK38037.1"/>
    </source>
</evidence>
<evidence type="ECO:0000256" key="4">
    <source>
        <dbReference type="ARBA" id="ARBA00022692"/>
    </source>
</evidence>
<accession>A0AAD3G4B7</accession>
<feature type="transmembrane region" description="Helical" evidence="8">
    <location>
        <begin position="88"/>
        <end position="105"/>
    </location>
</feature>
<organism evidence="9 10">
    <name type="scientific">Francisella tularensis subsp. tularensis str. SCHU S4 substr. FSC237</name>
    <dbReference type="NCBI Taxonomy" id="1341660"/>
    <lineage>
        <taxon>Bacteria</taxon>
        <taxon>Pseudomonadati</taxon>
        <taxon>Pseudomonadota</taxon>
        <taxon>Gammaproteobacteria</taxon>
        <taxon>Thiotrichales</taxon>
        <taxon>Francisellaceae</taxon>
        <taxon>Francisella</taxon>
    </lineage>
</organism>
<keyword evidence="4 8" id="KW-0812">Transmembrane</keyword>
<comment type="subcellular location">
    <subcellularLocation>
        <location evidence="1">Cell membrane</location>
        <topology evidence="1">Multi-pass membrane protein</topology>
    </subcellularLocation>
</comment>
<dbReference type="GO" id="GO:0015833">
    <property type="term" value="P:peptide transport"/>
    <property type="evidence" value="ECO:0007669"/>
    <property type="project" value="UniProtKB-KW"/>
</dbReference>
<evidence type="ECO:0000256" key="2">
    <source>
        <dbReference type="ARBA" id="ARBA00022448"/>
    </source>
</evidence>
<keyword evidence="5" id="KW-0571">Peptide transport</keyword>
<dbReference type="GO" id="GO:1904680">
    <property type="term" value="F:peptide transmembrane transporter activity"/>
    <property type="evidence" value="ECO:0007669"/>
    <property type="project" value="InterPro"/>
</dbReference>
<feature type="transmembrane region" description="Helical" evidence="8">
    <location>
        <begin position="252"/>
        <end position="271"/>
    </location>
</feature>
<reference evidence="9 10" key="1">
    <citation type="submission" date="2014-03" db="EMBL/GenBank/DDBJ databases">
        <title>The Genome Sequence of Francisella tularensis subsp. tularensis str. SCHU S4 substr. FSC043.</title>
        <authorList>
            <consortium name="The Broad Institute Genomics Platform"/>
            <consortium name="The Broad Institute Genome Sequencing Center for Infectious Disease"/>
            <person name="Chapman S.B."/>
            <person name="Guina T."/>
            <person name="Gelhaus C."/>
            <person name="Comer J."/>
            <person name="Sellati T."/>
            <person name="Sjostedt A."/>
            <person name="Young S.K."/>
            <person name="Zeng Q."/>
            <person name="Gargeya S."/>
            <person name="Abouelleil A."/>
            <person name="Alvarado L."/>
            <person name="Chapman S.B."/>
            <person name="Gainer-Dewar J."/>
            <person name="Goldberg J."/>
            <person name="Griggs A."/>
            <person name="Gujja S."/>
            <person name="Hansen M."/>
            <person name="Howarth C."/>
            <person name="Imamovic A."/>
            <person name="Larimer J."/>
            <person name="Murphy C."/>
            <person name="Naylor J."/>
            <person name="Pearson M."/>
            <person name="Poon T.W."/>
            <person name="Priest M."/>
            <person name="Roberts A."/>
            <person name="Saif S."/>
            <person name="Shea T."/>
            <person name="Sykes S."/>
            <person name="Wortman J."/>
            <person name="Nusbaum C."/>
            <person name="Birren B."/>
        </authorList>
    </citation>
    <scope>NUCLEOTIDE SEQUENCE [LARGE SCALE GENOMIC DNA]</scope>
    <source>
        <strain evidence="9 10">Schu S4</strain>
    </source>
</reference>
<keyword evidence="6 8" id="KW-1133">Transmembrane helix</keyword>
<feature type="transmembrane region" description="Helical" evidence="8">
    <location>
        <begin position="412"/>
        <end position="438"/>
    </location>
</feature>
<dbReference type="NCBIfam" id="TIGR00924">
    <property type="entry name" value="yjdL_sub1_fam"/>
    <property type="match status" value="1"/>
</dbReference>
<dbReference type="Pfam" id="PF00854">
    <property type="entry name" value="PTR2"/>
    <property type="match status" value="1"/>
</dbReference>
<keyword evidence="3" id="KW-1003">Cell membrane</keyword>
<dbReference type="Gene3D" id="1.20.1250.20">
    <property type="entry name" value="MFS general substrate transporter like domains"/>
    <property type="match status" value="1"/>
</dbReference>
<dbReference type="EMBL" id="JIDS01000002">
    <property type="protein sequence ID" value="EZK38037.1"/>
    <property type="molecule type" value="Genomic_DNA"/>
</dbReference>
<evidence type="ECO:0000256" key="5">
    <source>
        <dbReference type="ARBA" id="ARBA00022856"/>
    </source>
</evidence>
<dbReference type="InterPro" id="IPR036259">
    <property type="entry name" value="MFS_trans_sf"/>
</dbReference>
<dbReference type="PANTHER" id="PTHR23517">
    <property type="entry name" value="RESISTANCE PROTEIN MDTM, PUTATIVE-RELATED-RELATED"/>
    <property type="match status" value="1"/>
</dbReference>
<proteinExistence type="predicted"/>
<dbReference type="InterPro" id="IPR000109">
    <property type="entry name" value="POT_fam"/>
</dbReference>
<keyword evidence="7 8" id="KW-0472">Membrane</keyword>
<evidence type="ECO:0000256" key="1">
    <source>
        <dbReference type="ARBA" id="ARBA00004651"/>
    </source>
</evidence>
<feature type="transmembrane region" description="Helical" evidence="8">
    <location>
        <begin position="489"/>
        <end position="511"/>
    </location>
</feature>
<dbReference type="PANTHER" id="PTHR23517:SF15">
    <property type="entry name" value="PROTON-DEPENDENT OLIGOPEPTIDE FAMILY TRANSPORT PROTEIN"/>
    <property type="match status" value="1"/>
</dbReference>
<keyword evidence="5" id="KW-0653">Protein transport</keyword>
<evidence type="ECO:0000256" key="8">
    <source>
        <dbReference type="SAM" id="Phobius"/>
    </source>
</evidence>
<dbReference type="InterPro" id="IPR005279">
    <property type="entry name" value="Dipep/tripep_permease"/>
</dbReference>
<feature type="transmembrane region" description="Helical" evidence="8">
    <location>
        <begin position="306"/>
        <end position="325"/>
    </location>
</feature>
<dbReference type="SUPFAM" id="SSF103473">
    <property type="entry name" value="MFS general substrate transporter"/>
    <property type="match status" value="1"/>
</dbReference>
<evidence type="ECO:0008006" key="11">
    <source>
        <dbReference type="Google" id="ProtNLM"/>
    </source>
</evidence>
<feature type="transmembrane region" description="Helical" evidence="8">
    <location>
        <begin position="382"/>
        <end position="400"/>
    </location>
</feature>
<keyword evidence="2" id="KW-0813">Transport</keyword>